<dbReference type="Proteomes" id="UP000431485">
    <property type="component" value="Unassembled WGS sequence"/>
</dbReference>
<name>A0A7X2RQ45_9PSED</name>
<dbReference type="OrthoDB" id="7029872at2"/>
<dbReference type="SUPFAM" id="SSF51120">
    <property type="entry name" value="beta-Roll"/>
    <property type="match status" value="1"/>
</dbReference>
<organism evidence="2 3">
    <name type="scientific">Pseudomonas karstica</name>
    <dbReference type="NCBI Taxonomy" id="1055468"/>
    <lineage>
        <taxon>Bacteria</taxon>
        <taxon>Pseudomonadati</taxon>
        <taxon>Pseudomonadota</taxon>
        <taxon>Gammaproteobacteria</taxon>
        <taxon>Pseudomonadales</taxon>
        <taxon>Pseudomonadaceae</taxon>
        <taxon>Pseudomonas</taxon>
    </lineage>
</organism>
<evidence type="ECO:0000313" key="3">
    <source>
        <dbReference type="Proteomes" id="UP000431485"/>
    </source>
</evidence>
<sequence length="1345" mass="143915">MRLALDRSLSPDQLGALQRLMEQRVIKGTQNSVSLFTKVISGNGVKVTPMAQSFYLSLINQTFGGECAGVSHLLSLATAEGKQQTFMGNIYLAAVDPESPESQAFFQKLAQVHGHVKDRNVAHDPATKRTAAFTTIAPELINSPTSKTLLISSEGHRLSAGVIVGPEGKRTYYYSDPNIGLVEFSSAKAFEQGLKKIFTSPELKYLTNPIVDGSGEPKYIISVFNKNLIPEVSGDSNDVKFMYDAPLSGLDTVKVIDASRLPTSDEFRRQTTPPEKAQVADYDQVSEGLKKLHASKGMPQFHETVAALASVRNFMANHPNAPSMSAMKALEQKLTGAINEAKAPVNYPYAFERMEQESVRQAERKVGLPTDFKSQVMHGTTVDIKSNGKNDPKRSVLVADAVNEVLRKLSQSDPATAEAVGKKLKVIIANPGDQPESQLRLGKPPTLVIGDDFFAPPSASDNTVADRVGSQAQANGGDPTAQKQAALIAGKLGMAGYYKDKPKEFLTAANNSEPFRDVGNKLSQRASRSSRDFVEEAFTARLYDGKLDSQTDASLKRIFSSAGDAPATVAVTPPTIEVARIDEAQVRRLQKLDETRPPIRIGEMDVSRVELYKMGGSLDGKPIEDALASDTEGRKLVGKLQIDYTRFAAYLKSQPGDVGDRVANVLGEIASLRDPASAPLIHRGDGSPIAESLQKNLRELPQHYAAAKALESSKKPLPADFFSPQTPGKGGATKKAGLGFQAFSTFQGLRSSIESFQKGDTTAGVIALGATASDYVGMGVEAGLNKAAQKTISSKAPSMFAFKNSSIGKLIGKAGGVAGAAISVPFDIYNAVDSFKKAANSKGKEAQDHYVNGAIAVASATTSLALTAAFMAGASAAGPAGLAVAVVLMVGQQIYSAVRTVEDINEHVPLTGMQKFDTGLRAFLGFEPGFDVMKPYLEAKYGKAYEEDSRARYKEFLEGPGKPLFERVVFGSTDVEAKMVPGKVSLVSPLWYSPITWPLSLIKVPGEVPAVESKGGNDHIADPYKSWNGKEVKTVEGVQGEGKATFWELGDGDDWATGVKEKPNYFVLGGGKKGVNGGDADDTVVINADARQTLEQAEQVSTSEKDGFSPRQTSLDGGGGRNTLAFSGTLRTSYKEDGEDKHVQYAGHVINFKTNTVSVKTEASNTEGLKKIAHFQSFSNATTVERGESFIQGNDDNNLLTLNGNNDVAFTGKGSNVIIINGGADVTGEGGPNTYMVNQDYRRVTINDPASSVVKLDYSAAQVSGWEASFEGDLTVTLQGESLQEKRTLVIKNAFPKDAKDDDSALPTFITNDGVLMTISAPRKAGIRVPQVSSLKVETEKPEEA</sequence>
<evidence type="ECO:0000313" key="2">
    <source>
        <dbReference type="EMBL" id="MTD17842.1"/>
    </source>
</evidence>
<dbReference type="Gene3D" id="1.20.140.180">
    <property type="match status" value="1"/>
</dbReference>
<gene>
    <name evidence="2" type="ORF">GIR22_01605</name>
</gene>
<dbReference type="InterPro" id="IPR011049">
    <property type="entry name" value="Serralysin-like_metalloprot_C"/>
</dbReference>
<dbReference type="EMBL" id="WLYI01000002">
    <property type="protein sequence ID" value="MTD17842.1"/>
    <property type="molecule type" value="Genomic_DNA"/>
</dbReference>
<keyword evidence="3" id="KW-1185">Reference proteome</keyword>
<evidence type="ECO:0000256" key="1">
    <source>
        <dbReference type="SAM" id="MobiDB-lite"/>
    </source>
</evidence>
<comment type="caution">
    <text evidence="2">The sequence shown here is derived from an EMBL/GenBank/DDBJ whole genome shotgun (WGS) entry which is preliminary data.</text>
</comment>
<reference evidence="2 3" key="1">
    <citation type="submission" date="2019-11" db="EMBL/GenBank/DDBJ databases">
        <title>Pseudmonas karstica sp. nov. and Pseudomonas spelaei sp. nov. from caves.</title>
        <authorList>
            <person name="Zeman M."/>
        </authorList>
    </citation>
    <scope>NUCLEOTIDE SEQUENCE [LARGE SCALE GENOMIC DNA]</scope>
    <source>
        <strain evidence="2 3">CCM 7891</strain>
    </source>
</reference>
<feature type="region of interest" description="Disordered" evidence="1">
    <location>
        <begin position="1096"/>
        <end position="1122"/>
    </location>
</feature>
<protein>
    <submittedName>
        <fullName evidence="2">Uncharacterized protein</fullName>
    </submittedName>
</protein>
<dbReference type="CDD" id="cd20495">
    <property type="entry name" value="C58_PaToxP-like"/>
    <property type="match status" value="1"/>
</dbReference>
<accession>A0A7X2RQ45</accession>
<proteinExistence type="predicted"/>